<organism evidence="1 2">
    <name type="scientific">Laceyella putida</name>
    <dbReference type="NCBI Taxonomy" id="110101"/>
    <lineage>
        <taxon>Bacteria</taxon>
        <taxon>Bacillati</taxon>
        <taxon>Bacillota</taxon>
        <taxon>Bacilli</taxon>
        <taxon>Bacillales</taxon>
        <taxon>Thermoactinomycetaceae</taxon>
        <taxon>Laceyella</taxon>
    </lineage>
</organism>
<dbReference type="EMBL" id="JBHTBW010000008">
    <property type="protein sequence ID" value="MFC7440323.1"/>
    <property type="molecule type" value="Genomic_DNA"/>
</dbReference>
<dbReference type="Proteomes" id="UP001596500">
    <property type="component" value="Unassembled WGS sequence"/>
</dbReference>
<dbReference type="RefSeq" id="WP_379863564.1">
    <property type="nucleotide sequence ID" value="NZ_JBHTBW010000008.1"/>
</dbReference>
<gene>
    <name evidence="1" type="ORF">ACFQNG_04000</name>
</gene>
<keyword evidence="2" id="KW-1185">Reference proteome</keyword>
<evidence type="ECO:0000313" key="2">
    <source>
        <dbReference type="Proteomes" id="UP001596500"/>
    </source>
</evidence>
<reference evidence="2" key="1">
    <citation type="journal article" date="2019" name="Int. J. Syst. Evol. Microbiol.">
        <title>The Global Catalogue of Microorganisms (GCM) 10K type strain sequencing project: providing services to taxonomists for standard genome sequencing and annotation.</title>
        <authorList>
            <consortium name="The Broad Institute Genomics Platform"/>
            <consortium name="The Broad Institute Genome Sequencing Center for Infectious Disease"/>
            <person name="Wu L."/>
            <person name="Ma J."/>
        </authorList>
    </citation>
    <scope>NUCLEOTIDE SEQUENCE [LARGE SCALE GENOMIC DNA]</scope>
    <source>
        <strain evidence="2">CGMCC 1.12942</strain>
    </source>
</reference>
<comment type="caution">
    <text evidence="1">The sequence shown here is derived from an EMBL/GenBank/DDBJ whole genome shotgun (WGS) entry which is preliminary data.</text>
</comment>
<sequence length="79" mass="9159">MFARSWPTFSLYFRQVVAERFDSVENVVRMSAEDILENQIEFAGKHDIHEAKINLLGAQQTHLAKRVSRLEKEKKANGQ</sequence>
<accession>A0ABW2RH47</accession>
<evidence type="ECO:0000313" key="1">
    <source>
        <dbReference type="EMBL" id="MFC7440323.1"/>
    </source>
</evidence>
<protein>
    <submittedName>
        <fullName evidence="1">Uncharacterized protein</fullName>
    </submittedName>
</protein>
<proteinExistence type="predicted"/>
<name>A0ABW2RH47_9BACL</name>